<keyword evidence="5" id="KW-1185">Reference proteome</keyword>
<reference evidence="5" key="2">
    <citation type="submission" date="2016-08" db="EMBL/GenBank/DDBJ databases">
        <title>Discovery of first anaerobic lithoheterotrophic haloarchae widely represented in hypersaline habitats.</title>
        <authorList>
            <person name="Sorokin D.Y."/>
            <person name="Kublanov I.V."/>
            <person name="Roman P."/>
            <person name="Sinninghe Damste J.S."/>
            <person name="Golyshin P.N."/>
            <person name="Rojo D."/>
            <person name="Ciordia S."/>
            <person name="Mena Md.C."/>
            <person name="Ferrer M."/>
            <person name="Smedile F."/>
            <person name="Messina E."/>
            <person name="La Cono V."/>
            <person name="Yakimov M.M."/>
        </authorList>
    </citation>
    <scope>NUCLEOTIDE SEQUENCE [LARGE SCALE GENOMIC DNA]</scope>
    <source>
        <strain evidence="5">HSR6</strain>
    </source>
</reference>
<dbReference type="AlphaFoldDB" id="A0A1D8S6Q4"/>
<proteinExistence type="predicted"/>
<reference evidence="3" key="3">
    <citation type="journal article" date="2017" name="ISME J.">
        <title>Discovery of anaerobic lithoheterotrophic haloarchaea, ubiquitous in hypersaline habitats.</title>
        <authorList>
            <person name="Sorokin D.Y."/>
            <person name="Messina E."/>
            <person name="Smedile F."/>
            <person name="Roman P."/>
            <person name="Damste J.S.S."/>
            <person name="Ciordia S."/>
            <person name="Mena M.C."/>
            <person name="Ferrer M."/>
            <person name="Golyshin P.N."/>
            <person name="Kublanov I.V."/>
            <person name="Samarov N.I."/>
            <person name="Toshchakov S.V."/>
            <person name="La Cono V."/>
            <person name="Yakimov M.M."/>
        </authorList>
    </citation>
    <scope>NUCLEOTIDE SEQUENCE</scope>
    <source>
        <strain evidence="3">HSR6</strain>
    </source>
</reference>
<dbReference type="Proteomes" id="UP000185608">
    <property type="component" value="Chromosome"/>
</dbReference>
<dbReference type="Pfam" id="PF24351">
    <property type="entry name" value="DUF7511"/>
    <property type="match status" value="1"/>
</dbReference>
<organism evidence="2 4">
    <name type="scientific">Halodesulfurarchaeum formicicum</name>
    <dbReference type="NCBI Taxonomy" id="1873524"/>
    <lineage>
        <taxon>Archaea</taxon>
        <taxon>Methanobacteriati</taxon>
        <taxon>Methanobacteriota</taxon>
        <taxon>Stenosarchaea group</taxon>
        <taxon>Halobacteria</taxon>
        <taxon>Halobacteriales</taxon>
        <taxon>Halobacteriaceae</taxon>
        <taxon>Halodesulfurarchaeum</taxon>
    </lineage>
</organism>
<dbReference type="KEGG" id="halh:HTSR_1875"/>
<accession>A0A1J1AFK9</accession>
<dbReference type="EMBL" id="CP016070">
    <property type="protein sequence ID" value="AOW81040.1"/>
    <property type="molecule type" value="Genomic_DNA"/>
</dbReference>
<dbReference type="GeneID" id="30418479"/>
<evidence type="ECO:0000259" key="1">
    <source>
        <dbReference type="Pfam" id="PF24351"/>
    </source>
</evidence>
<dbReference type="RefSeq" id="WP_070365694.1">
    <property type="nucleotide sequence ID" value="NZ_CP016070.1"/>
</dbReference>
<gene>
    <name evidence="3" type="ORF">HSR6_1945</name>
    <name evidence="2" type="ORF">HTSR_1875</name>
</gene>
<evidence type="ECO:0000313" key="4">
    <source>
        <dbReference type="Proteomes" id="UP000185608"/>
    </source>
</evidence>
<evidence type="ECO:0000313" key="2">
    <source>
        <dbReference type="EMBL" id="AOW81040.1"/>
    </source>
</evidence>
<dbReference type="Proteomes" id="UP000186165">
    <property type="component" value="Chromosome"/>
</dbReference>
<dbReference type="EMBL" id="CP016804">
    <property type="protein sequence ID" value="APE96377.1"/>
    <property type="molecule type" value="Genomic_DNA"/>
</dbReference>
<reference evidence="2 4" key="1">
    <citation type="submission" date="2016-06" db="EMBL/GenBank/DDBJ databases">
        <title>Discovery of anaerobic lithoheterotrophic haloarchaeon capable of sulfur respiration by hydrogen and formate.</title>
        <authorList>
            <person name="Sorokin D.Y."/>
            <person name="Kublanov I.V."/>
            <person name="Roman P."/>
            <person name="Sinninghe Damste J.S."/>
            <person name="Golyshin P.N."/>
            <person name="Rojo D."/>
            <person name="Ciordia S."/>
            <person name="Mena Md.C."/>
            <person name="Ferrer M."/>
            <person name="Smedile F."/>
            <person name="Messina E."/>
            <person name="La Cono V."/>
            <person name="Yakimov M.M."/>
        </authorList>
    </citation>
    <scope>NUCLEOTIDE SEQUENCE [LARGE SCALE GENOMIC DNA]</scope>
    <source>
        <strain evidence="2 4">HTSR1</strain>
    </source>
</reference>
<dbReference type="KEGG" id="hhsr:HSR6_1945"/>
<accession>A0A1D8S6Q4</accession>
<name>A0A1D8S6Q4_9EURY</name>
<protein>
    <recommendedName>
        <fullName evidence="1">DUF7511 domain-containing protein</fullName>
    </recommendedName>
</protein>
<evidence type="ECO:0000313" key="5">
    <source>
        <dbReference type="Proteomes" id="UP000186165"/>
    </source>
</evidence>
<dbReference type="OrthoDB" id="186853at2157"/>
<evidence type="ECO:0000313" key="3">
    <source>
        <dbReference type="EMBL" id="APE96377.1"/>
    </source>
</evidence>
<sequence>MSHHSGAYEGDRESGDLAHRIEDYSQGAECTLFPSICDEDDLLTRWITAEEGAFVDLAEMR</sequence>
<feature type="domain" description="DUF7511" evidence="1">
    <location>
        <begin position="16"/>
        <end position="61"/>
    </location>
</feature>
<dbReference type="InterPro" id="IPR055933">
    <property type="entry name" value="DUF7511"/>
</dbReference>